<evidence type="ECO:0000313" key="2">
    <source>
        <dbReference type="Proteomes" id="UP000481033"/>
    </source>
</evidence>
<proteinExistence type="predicted"/>
<evidence type="ECO:0000313" key="1">
    <source>
        <dbReference type="EMBL" id="NEZ54123.1"/>
    </source>
</evidence>
<organism evidence="1 2">
    <name type="scientific">Adonisia turfae CCMR0081</name>
    <dbReference type="NCBI Taxonomy" id="2292702"/>
    <lineage>
        <taxon>Bacteria</taxon>
        <taxon>Bacillati</taxon>
        <taxon>Cyanobacteriota</taxon>
        <taxon>Adonisia</taxon>
        <taxon>Adonisia turfae</taxon>
    </lineage>
</organism>
<dbReference type="AlphaFoldDB" id="A0A6M0RDY7"/>
<reference evidence="1 2" key="1">
    <citation type="journal article" date="2020" name="Microb. Ecol.">
        <title>Ecogenomics of the Marine Benthic Filamentous Cyanobacterium Adonisia.</title>
        <authorList>
            <person name="Walter J.M."/>
            <person name="Coutinho F.H."/>
            <person name="Leomil L."/>
            <person name="Hargreaves P.I."/>
            <person name="Campeao M.E."/>
            <person name="Vieira V.V."/>
            <person name="Silva B.S."/>
            <person name="Fistarol G.O."/>
            <person name="Salomon P.S."/>
            <person name="Sawabe T."/>
            <person name="Mino S."/>
            <person name="Hosokawa M."/>
            <person name="Miyashita H."/>
            <person name="Maruyama F."/>
            <person name="van Verk M.C."/>
            <person name="Dutilh B.E."/>
            <person name="Thompson C.C."/>
            <person name="Thompson F.L."/>
        </authorList>
    </citation>
    <scope>NUCLEOTIDE SEQUENCE [LARGE SCALE GENOMIC DNA]</scope>
    <source>
        <strain evidence="1 2">CCMR0081</strain>
    </source>
</reference>
<gene>
    <name evidence="1" type="ORF">DXZ20_00060</name>
</gene>
<name>A0A6M0RDY7_9CYAN</name>
<keyword evidence="2" id="KW-1185">Reference proteome</keyword>
<dbReference type="RefSeq" id="WP_163695337.1">
    <property type="nucleotide sequence ID" value="NZ_QXHD01000001.1"/>
</dbReference>
<sequence length="184" mass="20790">MCPNTLDDVYLLRLSELQQTALNRLNLSDDQKNVVQRYHQLATCSILTEKDVLELSGIWQQAEGDTQLTQALTLIDEFQVDSLQGEKLLSEDVNLRSFLSEHIPVLAEEKLKQLQGENRIGIQPQKACIVLLCPDGSGFIQRPIPEDRFINLDDQEICEKCGTKIAKHERFIFVPSDSALPTPT</sequence>
<dbReference type="Proteomes" id="UP000481033">
    <property type="component" value="Unassembled WGS sequence"/>
</dbReference>
<dbReference type="EMBL" id="QXHD01000001">
    <property type="protein sequence ID" value="NEZ54123.1"/>
    <property type="molecule type" value="Genomic_DNA"/>
</dbReference>
<protein>
    <submittedName>
        <fullName evidence="1">Uncharacterized protein</fullName>
    </submittedName>
</protein>
<comment type="caution">
    <text evidence="1">The sequence shown here is derived from an EMBL/GenBank/DDBJ whole genome shotgun (WGS) entry which is preliminary data.</text>
</comment>
<accession>A0A6M0RDY7</accession>